<dbReference type="GO" id="GO:0005829">
    <property type="term" value="C:cytosol"/>
    <property type="evidence" value="ECO:0007669"/>
    <property type="project" value="TreeGrafter"/>
</dbReference>
<dbReference type="InterPro" id="IPR036005">
    <property type="entry name" value="Creatinase/aminopeptidase-like"/>
</dbReference>
<feature type="binding site" evidence="6">
    <location>
        <position position="208"/>
    </location>
    <ligand>
        <name>a divalent metal cation</name>
        <dbReference type="ChEBI" id="CHEBI:60240"/>
        <label>2</label>
        <note>catalytic</note>
    </ligand>
</feature>
<dbReference type="GO" id="GO:0046872">
    <property type="term" value="F:metal ion binding"/>
    <property type="evidence" value="ECO:0007669"/>
    <property type="project" value="UniProtKB-UniRule"/>
</dbReference>
<feature type="binding site" evidence="6">
    <location>
        <position position="174"/>
    </location>
    <ligand>
        <name>a divalent metal cation</name>
        <dbReference type="ChEBI" id="CHEBI:60240"/>
        <label>2</label>
        <note>catalytic</note>
    </ligand>
</feature>
<dbReference type="Proteomes" id="UP000033930">
    <property type="component" value="Unassembled WGS sequence"/>
</dbReference>
<reference evidence="9 10" key="1">
    <citation type="journal article" date="2015" name="Nature">
        <title>rRNA introns, odd ribosomes, and small enigmatic genomes across a large radiation of phyla.</title>
        <authorList>
            <person name="Brown C.T."/>
            <person name="Hug L.A."/>
            <person name="Thomas B.C."/>
            <person name="Sharon I."/>
            <person name="Castelle C.J."/>
            <person name="Singh A."/>
            <person name="Wilkins M.J."/>
            <person name="Williams K.H."/>
            <person name="Banfield J.F."/>
        </authorList>
    </citation>
    <scope>NUCLEOTIDE SEQUENCE [LARGE SCALE GENOMIC DNA]</scope>
</reference>
<dbReference type="PANTHER" id="PTHR43330">
    <property type="entry name" value="METHIONINE AMINOPEPTIDASE"/>
    <property type="match status" value="1"/>
</dbReference>
<dbReference type="PRINTS" id="PR00599">
    <property type="entry name" value="MAPEPTIDASE"/>
</dbReference>
<feature type="binding site" evidence="6">
    <location>
        <position position="239"/>
    </location>
    <ligand>
        <name>a divalent metal cation</name>
        <dbReference type="ChEBI" id="CHEBI:60240"/>
        <label>1</label>
    </ligand>
</feature>
<feature type="domain" description="Peptidase M24" evidence="8">
    <location>
        <begin position="11"/>
        <end position="246"/>
    </location>
</feature>
<comment type="function">
    <text evidence="1 6">Removes the N-terminal methionine from nascent proteins. The N-terminal methionine is often cleaved when the second residue in the primary sequence is small and uncharged (Met-Ala-, Cys, Gly, Pro, Ser, Thr, or Val). Requires deformylation of the N(alpha)-formylated initiator methionine before it can be hydrolyzed.</text>
</comment>
<dbReference type="GO" id="GO:0006508">
    <property type="term" value="P:proteolysis"/>
    <property type="evidence" value="ECO:0007669"/>
    <property type="project" value="UniProtKB-KW"/>
</dbReference>
<feature type="binding site" evidence="6">
    <location>
        <position position="100"/>
    </location>
    <ligand>
        <name>a divalent metal cation</name>
        <dbReference type="ChEBI" id="CHEBI:60240"/>
        <label>1</label>
    </ligand>
</feature>
<evidence type="ECO:0000313" key="9">
    <source>
        <dbReference type="EMBL" id="KKR99336.1"/>
    </source>
</evidence>
<dbReference type="InterPro" id="IPR001714">
    <property type="entry name" value="Pept_M24_MAP"/>
</dbReference>
<feature type="binding site" evidence="6">
    <location>
        <position position="181"/>
    </location>
    <ligand>
        <name>substrate</name>
    </ligand>
</feature>
<keyword evidence="2 6" id="KW-0031">Aminopeptidase</keyword>
<dbReference type="PANTHER" id="PTHR43330:SF27">
    <property type="entry name" value="METHIONINE AMINOPEPTIDASE"/>
    <property type="match status" value="1"/>
</dbReference>
<proteinExistence type="inferred from homology"/>
<evidence type="ECO:0000256" key="6">
    <source>
        <dbReference type="HAMAP-Rule" id="MF_01974"/>
    </source>
</evidence>
<evidence type="ECO:0000256" key="2">
    <source>
        <dbReference type="ARBA" id="ARBA00022438"/>
    </source>
</evidence>
<keyword evidence="4 6" id="KW-0479">Metal-binding</keyword>
<name>A0A0G0VI85_9BACT</name>
<accession>A0A0G0VI85</accession>
<evidence type="ECO:0000313" key="10">
    <source>
        <dbReference type="Proteomes" id="UP000033930"/>
    </source>
</evidence>
<dbReference type="Pfam" id="PF00557">
    <property type="entry name" value="Peptidase_M24"/>
    <property type="match status" value="1"/>
</dbReference>
<gene>
    <name evidence="6" type="primary">map</name>
    <name evidence="9" type="ORF">UU50_C0007G0024</name>
</gene>
<dbReference type="Gene3D" id="3.90.230.10">
    <property type="entry name" value="Creatinase/methionine aminopeptidase superfamily"/>
    <property type="match status" value="1"/>
</dbReference>
<protein>
    <recommendedName>
        <fullName evidence="6 7">Methionine aminopeptidase</fullName>
        <shortName evidence="6">MAP</shortName>
        <shortName evidence="6">MetAP</shortName>
        <ecNumber evidence="6 7">3.4.11.18</ecNumber>
    </recommendedName>
    <alternativeName>
        <fullName evidence="6">Peptidase M</fullName>
    </alternativeName>
</protein>
<feature type="binding site" evidence="6">
    <location>
        <position position="111"/>
    </location>
    <ligand>
        <name>a divalent metal cation</name>
        <dbReference type="ChEBI" id="CHEBI:60240"/>
        <label>1</label>
    </ligand>
</feature>
<dbReference type="HAMAP" id="MF_01974">
    <property type="entry name" value="MetAP_1"/>
    <property type="match status" value="1"/>
</dbReference>
<evidence type="ECO:0000256" key="4">
    <source>
        <dbReference type="ARBA" id="ARBA00022723"/>
    </source>
</evidence>
<organism evidence="9 10">
    <name type="scientific">Candidatus Uhrbacteria bacterium GW2011_GWC1_41_20</name>
    <dbReference type="NCBI Taxonomy" id="1618983"/>
    <lineage>
        <taxon>Bacteria</taxon>
        <taxon>Candidatus Uhriibacteriota</taxon>
    </lineage>
</organism>
<dbReference type="InterPro" id="IPR002467">
    <property type="entry name" value="Pept_M24A_MAP1"/>
</dbReference>
<dbReference type="EMBL" id="LCAW01000007">
    <property type="protein sequence ID" value="KKR99336.1"/>
    <property type="molecule type" value="Genomic_DNA"/>
</dbReference>
<sequence length="260" mass="28079">MSLIKTQQEIELMRQGGAILGSALQVAVDAVKPGVTMRELDDIAQQYLLDHDAKPSFKGYQSGGGVPFPATMCISVNDEIVHGLGTREIRLKEGDIVGLDIGCWYKGLCTDMAVTVPVGSISEERKMLLRTTRLALDRAVESVRPGSQIADIARAVEEVIDKNKYGIVRALTGHGVGHAVHENPAIPNFVSGKFPVVKIKEGMCLAIEPMITTGGHQIKTDADGWSIRTKDRSDAAHFEVTLAVTESGAEILTPQPKIRI</sequence>
<dbReference type="GO" id="GO:0004239">
    <property type="term" value="F:initiator methionyl aminopeptidase activity"/>
    <property type="evidence" value="ECO:0007669"/>
    <property type="project" value="UniProtKB-UniRule"/>
</dbReference>
<dbReference type="GO" id="GO:0070006">
    <property type="term" value="F:metalloaminopeptidase activity"/>
    <property type="evidence" value="ECO:0007669"/>
    <property type="project" value="UniProtKB-UniRule"/>
</dbReference>
<evidence type="ECO:0000256" key="1">
    <source>
        <dbReference type="ARBA" id="ARBA00002521"/>
    </source>
</evidence>
<feature type="binding site" evidence="6">
    <location>
        <position position="111"/>
    </location>
    <ligand>
        <name>a divalent metal cation</name>
        <dbReference type="ChEBI" id="CHEBI:60240"/>
        <label>2</label>
        <note>catalytic</note>
    </ligand>
</feature>
<feature type="binding site" evidence="6">
    <location>
        <position position="239"/>
    </location>
    <ligand>
        <name>a divalent metal cation</name>
        <dbReference type="ChEBI" id="CHEBI:60240"/>
        <label>2</label>
        <note>catalytic</note>
    </ligand>
</feature>
<comment type="subunit">
    <text evidence="6">Monomer.</text>
</comment>
<dbReference type="NCBIfam" id="TIGR00500">
    <property type="entry name" value="met_pdase_I"/>
    <property type="match status" value="1"/>
</dbReference>
<comment type="similarity">
    <text evidence="6">Belongs to the peptidase M24A family. Methionine aminopeptidase type 1 subfamily.</text>
</comment>
<dbReference type="PATRIC" id="fig|1618983.3.peg.369"/>
<dbReference type="AlphaFoldDB" id="A0A0G0VI85"/>
<dbReference type="SUPFAM" id="SSF55920">
    <property type="entry name" value="Creatinase/aminopeptidase"/>
    <property type="match status" value="1"/>
</dbReference>
<dbReference type="InterPro" id="IPR000994">
    <property type="entry name" value="Pept_M24"/>
</dbReference>
<evidence type="ECO:0000256" key="5">
    <source>
        <dbReference type="ARBA" id="ARBA00022801"/>
    </source>
</evidence>
<feature type="binding site" evidence="6">
    <location>
        <position position="82"/>
    </location>
    <ligand>
        <name>substrate</name>
    </ligand>
</feature>
<evidence type="ECO:0000256" key="7">
    <source>
        <dbReference type="RuleBase" id="RU003653"/>
    </source>
</evidence>
<comment type="cofactor">
    <cofactor evidence="6">
        <name>Co(2+)</name>
        <dbReference type="ChEBI" id="CHEBI:48828"/>
    </cofactor>
    <cofactor evidence="6">
        <name>Zn(2+)</name>
        <dbReference type="ChEBI" id="CHEBI:29105"/>
    </cofactor>
    <cofactor evidence="6">
        <name>Mn(2+)</name>
        <dbReference type="ChEBI" id="CHEBI:29035"/>
    </cofactor>
    <cofactor evidence="6">
        <name>Fe(2+)</name>
        <dbReference type="ChEBI" id="CHEBI:29033"/>
    </cofactor>
    <text evidence="6">Binds 2 divalent metal cations per subunit. Has a high-affinity and a low affinity metal-binding site. The true nature of the physiological cofactor is under debate. The enzyme is active with cobalt, zinc, manganese or divalent iron ions. Most likely, methionine aminopeptidases function as mononuclear Fe(2+)-metalloproteases under physiological conditions, and the catalytically relevant metal-binding site has been assigned to the histidine-containing high-affinity site.</text>
</comment>
<evidence type="ECO:0000259" key="8">
    <source>
        <dbReference type="Pfam" id="PF00557"/>
    </source>
</evidence>
<evidence type="ECO:0000256" key="3">
    <source>
        <dbReference type="ARBA" id="ARBA00022670"/>
    </source>
</evidence>
<dbReference type="CDD" id="cd01086">
    <property type="entry name" value="MetAP1"/>
    <property type="match status" value="1"/>
</dbReference>
<comment type="catalytic activity">
    <reaction evidence="6 7">
        <text>Release of N-terminal amino acids, preferentially methionine, from peptides and arylamides.</text>
        <dbReference type="EC" id="3.4.11.18"/>
    </reaction>
</comment>
<comment type="caution">
    <text evidence="9">The sequence shown here is derived from an EMBL/GenBank/DDBJ whole genome shotgun (WGS) entry which is preliminary data.</text>
</comment>
<dbReference type="EC" id="3.4.11.18" evidence="6 7"/>
<keyword evidence="5 6" id="KW-0378">Hydrolase</keyword>
<keyword evidence="3 6" id="KW-0645">Protease</keyword>